<sequence length="124" mass="14397">MEICNRLYGQLHHEDNRTNAFRHALWNYLICKYCLNIAGSEEKSVSWSKEITDLHERLSPNEALAGRMDLHNNRIGRNLFLNSCGKEIDVIAVLQQMTNEAVQVGSPQEIEEERENLIFIEKLK</sequence>
<dbReference type="Pfam" id="PF22322">
    <property type="entry name" value="DUF6973"/>
    <property type="match status" value="1"/>
</dbReference>
<dbReference type="InterPro" id="IPR054246">
    <property type="entry name" value="DUF6973"/>
</dbReference>
<evidence type="ECO:0000259" key="1">
    <source>
        <dbReference type="Pfam" id="PF22322"/>
    </source>
</evidence>
<evidence type="ECO:0000313" key="3">
    <source>
        <dbReference type="Proteomes" id="UP000703674"/>
    </source>
</evidence>
<protein>
    <recommendedName>
        <fullName evidence="1">DUF6973 domain-containing protein</fullName>
    </recommendedName>
</protein>
<comment type="caution">
    <text evidence="2">The sequence shown here is derived from an EMBL/GenBank/DDBJ whole genome shotgun (WGS) entry which is preliminary data.</text>
</comment>
<organism evidence="2 3">
    <name type="scientific">Salinimicrobium oceani</name>
    <dbReference type="NCBI Taxonomy" id="2722702"/>
    <lineage>
        <taxon>Bacteria</taxon>
        <taxon>Pseudomonadati</taxon>
        <taxon>Bacteroidota</taxon>
        <taxon>Flavobacteriia</taxon>
        <taxon>Flavobacteriales</taxon>
        <taxon>Flavobacteriaceae</taxon>
        <taxon>Salinimicrobium</taxon>
    </lineage>
</organism>
<dbReference type="EMBL" id="JAAVJR010000436">
    <property type="protein sequence ID" value="NJW54726.1"/>
    <property type="molecule type" value="Genomic_DNA"/>
</dbReference>
<name>A0ABX1D2M8_9FLAO</name>
<feature type="domain" description="DUF6973" evidence="1">
    <location>
        <begin position="1"/>
        <end position="101"/>
    </location>
</feature>
<accession>A0ABX1D2M8</accession>
<keyword evidence="3" id="KW-1185">Reference proteome</keyword>
<evidence type="ECO:0000313" key="2">
    <source>
        <dbReference type="EMBL" id="NJW54726.1"/>
    </source>
</evidence>
<gene>
    <name evidence="2" type="ORF">HC175_17585</name>
</gene>
<proteinExistence type="predicted"/>
<dbReference type="Proteomes" id="UP000703674">
    <property type="component" value="Unassembled WGS sequence"/>
</dbReference>
<reference evidence="2 3" key="1">
    <citation type="submission" date="2020-03" db="EMBL/GenBank/DDBJ databases">
        <title>Salinimicrobium sp. nov, isolated from SCS.</title>
        <authorList>
            <person name="Cao W.R."/>
        </authorList>
    </citation>
    <scope>NUCLEOTIDE SEQUENCE [LARGE SCALE GENOMIC DNA]</scope>
    <source>
        <strain evidence="3">J15B91</strain>
    </source>
</reference>